<gene>
    <name evidence="1" type="ORF">ACFSR0_06915</name>
</gene>
<accession>A0ABW5TKE8</accession>
<dbReference type="Proteomes" id="UP001597427">
    <property type="component" value="Unassembled WGS sequence"/>
</dbReference>
<dbReference type="Gene3D" id="3.20.80.10">
    <property type="entry name" value="Regulatory factor, effector binding domain"/>
    <property type="match status" value="1"/>
</dbReference>
<evidence type="ECO:0000313" key="2">
    <source>
        <dbReference type="Proteomes" id="UP001597427"/>
    </source>
</evidence>
<sequence length="162" mass="18087">MDFSYQRIIKSDTAVIGVEGVGAIETSQDWVQSLWFSLEEQLPAVIEKLAVSEAEVACWGVMSDVKEWLAPWTEGQGLYLAGIEVSLETPCPRGWNRYLLPAMEYIVIRTTIPLISEAVSYLFETIVPKEAVEIIGALQEFYGADFLPGEIALYAPIRIIEL</sequence>
<dbReference type="InterPro" id="IPR011256">
    <property type="entry name" value="Reg_factor_effector_dom_sf"/>
</dbReference>
<evidence type="ECO:0000313" key="1">
    <source>
        <dbReference type="EMBL" id="MFD2729150.1"/>
    </source>
</evidence>
<protein>
    <submittedName>
        <fullName evidence="1">GyrI-like domain-containing protein</fullName>
    </submittedName>
</protein>
<comment type="caution">
    <text evidence="1">The sequence shown here is derived from an EMBL/GenBank/DDBJ whole genome shotgun (WGS) entry which is preliminary data.</text>
</comment>
<dbReference type="EMBL" id="JBHUMO010000043">
    <property type="protein sequence ID" value="MFD2729150.1"/>
    <property type="molecule type" value="Genomic_DNA"/>
</dbReference>
<dbReference type="RefSeq" id="WP_379981234.1">
    <property type="nucleotide sequence ID" value="NZ_JBHUMO010000043.1"/>
</dbReference>
<proteinExistence type="predicted"/>
<reference evidence="2" key="1">
    <citation type="journal article" date="2019" name="Int. J. Syst. Evol. Microbiol.">
        <title>The Global Catalogue of Microorganisms (GCM) 10K type strain sequencing project: providing services to taxonomists for standard genome sequencing and annotation.</title>
        <authorList>
            <consortium name="The Broad Institute Genomics Platform"/>
            <consortium name="The Broad Institute Genome Sequencing Center for Infectious Disease"/>
            <person name="Wu L."/>
            <person name="Ma J."/>
        </authorList>
    </citation>
    <scope>NUCLEOTIDE SEQUENCE [LARGE SCALE GENOMIC DNA]</scope>
    <source>
        <strain evidence="2">TISTR 932</strain>
    </source>
</reference>
<keyword evidence="2" id="KW-1185">Reference proteome</keyword>
<organism evidence="1 2">
    <name type="scientific">Enterococcus camelliae</name>
    <dbReference type="NCBI Taxonomy" id="453959"/>
    <lineage>
        <taxon>Bacteria</taxon>
        <taxon>Bacillati</taxon>
        <taxon>Bacillota</taxon>
        <taxon>Bacilli</taxon>
        <taxon>Lactobacillales</taxon>
        <taxon>Enterococcaceae</taxon>
        <taxon>Enterococcus</taxon>
    </lineage>
</organism>
<name>A0ABW5TKE8_9ENTE</name>